<evidence type="ECO:0000313" key="3">
    <source>
        <dbReference type="Proteomes" id="UP001549047"/>
    </source>
</evidence>
<name>A0ABV2J5C4_9HYPH</name>
<dbReference type="InterPro" id="IPR051049">
    <property type="entry name" value="Dienelactone_hydrolase-like"/>
</dbReference>
<proteinExistence type="predicted"/>
<comment type="caution">
    <text evidence="2">The sequence shown here is derived from an EMBL/GenBank/DDBJ whole genome shotgun (WGS) entry which is preliminary data.</text>
</comment>
<dbReference type="Proteomes" id="UP001549047">
    <property type="component" value="Unassembled WGS sequence"/>
</dbReference>
<dbReference type="Pfam" id="PF01738">
    <property type="entry name" value="DLH"/>
    <property type="match status" value="1"/>
</dbReference>
<evidence type="ECO:0000313" key="2">
    <source>
        <dbReference type="EMBL" id="MET3615951.1"/>
    </source>
</evidence>
<dbReference type="EC" id="3.1.1.45" evidence="2"/>
<protein>
    <submittedName>
        <fullName evidence="2">Carboxymethylenebutenolidase</fullName>
        <ecNumber evidence="2">3.1.1.45</ecNumber>
    </submittedName>
</protein>
<organism evidence="2 3">
    <name type="scientific">Rhizobium aquaticum</name>
    <dbReference type="NCBI Taxonomy" id="1549636"/>
    <lineage>
        <taxon>Bacteria</taxon>
        <taxon>Pseudomonadati</taxon>
        <taxon>Pseudomonadota</taxon>
        <taxon>Alphaproteobacteria</taxon>
        <taxon>Hyphomicrobiales</taxon>
        <taxon>Rhizobiaceae</taxon>
        <taxon>Rhizobium/Agrobacterium group</taxon>
        <taxon>Rhizobium</taxon>
    </lineage>
</organism>
<dbReference type="InterPro" id="IPR002925">
    <property type="entry name" value="Dienelactn_hydro"/>
</dbReference>
<evidence type="ECO:0000259" key="1">
    <source>
        <dbReference type="Pfam" id="PF01738"/>
    </source>
</evidence>
<keyword evidence="2" id="KW-0378">Hydrolase</keyword>
<gene>
    <name evidence="2" type="ORF">ABID16_004298</name>
</gene>
<keyword evidence="3" id="KW-1185">Reference proteome</keyword>
<reference evidence="2 3" key="1">
    <citation type="submission" date="2024-06" db="EMBL/GenBank/DDBJ databases">
        <title>Genomic Encyclopedia of Type Strains, Phase IV (KMG-IV): sequencing the most valuable type-strain genomes for metagenomic binning, comparative biology and taxonomic classification.</title>
        <authorList>
            <person name="Goeker M."/>
        </authorList>
    </citation>
    <scope>NUCLEOTIDE SEQUENCE [LARGE SCALE GENOMIC DNA]</scope>
    <source>
        <strain evidence="2 3">DSM 29780</strain>
    </source>
</reference>
<dbReference type="PANTHER" id="PTHR46623">
    <property type="entry name" value="CARBOXYMETHYLENEBUTENOLIDASE-RELATED"/>
    <property type="match status" value="1"/>
</dbReference>
<dbReference type="GO" id="GO:0008806">
    <property type="term" value="F:carboxymethylenebutenolidase activity"/>
    <property type="evidence" value="ECO:0007669"/>
    <property type="project" value="UniProtKB-EC"/>
</dbReference>
<feature type="domain" description="Dienelactone hydrolase" evidence="1">
    <location>
        <begin position="17"/>
        <end position="220"/>
    </location>
</feature>
<dbReference type="InterPro" id="IPR029058">
    <property type="entry name" value="AB_hydrolase_fold"/>
</dbReference>
<dbReference type="SUPFAM" id="SSF53474">
    <property type="entry name" value="alpha/beta-Hydrolases"/>
    <property type="match status" value="1"/>
</dbReference>
<dbReference type="EMBL" id="JBEPMB010000010">
    <property type="protein sequence ID" value="MET3615951.1"/>
    <property type="molecule type" value="Genomic_DNA"/>
</dbReference>
<sequence>MKTEWLDITASDGKTIKMYIAIPDDKVKGAIVVLQEIFGVNEHIRAVCERYAAEGYVAAAPAIFDRQSPGYERGYAPEDVQAGIAMMQNFDRDAVMLDIGAAVDAVKQYGKVGVVGYCLGGSLAYRAAISRDDLAAASCYYGGMVSDMADMAPKCPTIVHFGETDQSIPLEKAEIVKSKRLEVPVYIYPAGHGFSCDARSAYEPVSAKLAWERTLALFAENVG</sequence>
<dbReference type="Gene3D" id="3.40.50.1820">
    <property type="entry name" value="alpha/beta hydrolase"/>
    <property type="match status" value="1"/>
</dbReference>
<dbReference type="PANTHER" id="PTHR46623:SF6">
    <property type="entry name" value="ALPHA_BETA-HYDROLASES SUPERFAMILY PROTEIN"/>
    <property type="match status" value="1"/>
</dbReference>
<accession>A0ABV2J5C4</accession>